<dbReference type="PANTHER" id="PTHR32432">
    <property type="entry name" value="CELL DIVISION PROTEIN FTSA-RELATED"/>
    <property type="match status" value="1"/>
</dbReference>
<dbReference type="Gene3D" id="3.30.420.40">
    <property type="match status" value="2"/>
</dbReference>
<proteinExistence type="predicted"/>
<dbReference type="PANTHER" id="PTHR32432:SF3">
    <property type="entry name" value="ETHANOLAMINE UTILIZATION PROTEIN EUTJ"/>
    <property type="match status" value="1"/>
</dbReference>
<dbReference type="NCBIfam" id="TIGR01175">
    <property type="entry name" value="pilM"/>
    <property type="match status" value="1"/>
</dbReference>
<dbReference type="InterPro" id="IPR050696">
    <property type="entry name" value="FtsA/MreB"/>
</dbReference>
<accession>A0A0N7FRK0</accession>
<reference evidence="1" key="1">
    <citation type="journal article" date="2015" name="Nature">
        <title>Intercellular wiring enables electron transfer between methanotrophic archaea and bacteria.</title>
        <authorList>
            <person name="Wegener G."/>
            <person name="Krukenberg V."/>
            <person name="Riedel D."/>
            <person name="Tegetmeyer H.E."/>
            <person name="Boetius A."/>
        </authorList>
    </citation>
    <scope>NUCLEOTIDE SEQUENCE</scope>
</reference>
<dbReference type="Pfam" id="PF11104">
    <property type="entry name" value="PilM_2"/>
    <property type="match status" value="1"/>
</dbReference>
<dbReference type="InterPro" id="IPR043129">
    <property type="entry name" value="ATPase_NBD"/>
</dbReference>
<organism evidence="1">
    <name type="scientific">uncultured prokaryote</name>
    <dbReference type="NCBI Taxonomy" id="198431"/>
    <lineage>
        <taxon>unclassified sequences</taxon>
        <taxon>environmental samples</taxon>
    </lineage>
</organism>
<dbReference type="InterPro" id="IPR005883">
    <property type="entry name" value="PilM"/>
</dbReference>
<dbReference type="Gene3D" id="3.30.1490.300">
    <property type="match status" value="1"/>
</dbReference>
<sequence>MSILAGLQTLLKPISLKAFLKGFANRPLLGIDLGQHTIKLLQLKLKNLQISTFGSYILPPEAMTEGEKRDEYLLTALDGLLRQLKIKQKEVALCLPSKYVIIKKIELPRMEKKEEIASAVFREAEQYIPYELEDVNISYQVVSEEAEKLDRMEVLLVSAKKDIINHQVALINEVGLIPYVIDVENFALVNAYEACYGKTPGPLAIIDVGASKINIVVVENNIPIFNREVPIGGIYLTKKIQANLNIDYEEAEKIKIEGTSDKKLLSALKEVFVTVTQEWLQEITAALNFFESSTKTKINEIFLCGGSSRIEGFSEILEKSLKKKVHNFNPFNTLRYDSSHFDPAYLEYYNSQIPIAFGLALRTMVER</sequence>
<protein>
    <submittedName>
        <fullName evidence="1">Pilus assembly protein PilM</fullName>
    </submittedName>
</protein>
<dbReference type="AlphaFoldDB" id="A0A0N7FRK0"/>
<evidence type="ECO:0000313" key="1">
    <source>
        <dbReference type="EMBL" id="ALG76154.1"/>
    </source>
</evidence>
<dbReference type="CDD" id="cd24049">
    <property type="entry name" value="ASKHA_NBD_PilM"/>
    <property type="match status" value="1"/>
</dbReference>
<dbReference type="PIRSF" id="PIRSF019169">
    <property type="entry name" value="PilM"/>
    <property type="match status" value="1"/>
</dbReference>
<dbReference type="EMBL" id="KT795320">
    <property type="protein sequence ID" value="ALG76154.1"/>
    <property type="molecule type" value="Genomic_DNA"/>
</dbReference>
<name>A0A0N7FRK0_9ZZZZ</name>
<dbReference type="SUPFAM" id="SSF53067">
    <property type="entry name" value="Actin-like ATPase domain"/>
    <property type="match status" value="2"/>
</dbReference>